<reference evidence="1 2" key="1">
    <citation type="submission" date="2023-01" db="EMBL/GenBank/DDBJ databases">
        <title>Novel species of the genus Vogesella isolated from rivers.</title>
        <authorList>
            <person name="Lu H."/>
        </authorList>
    </citation>
    <scope>NUCLEOTIDE SEQUENCE [LARGE SCALE GENOMIC DNA]</scope>
    <source>
        <strain evidence="1 2">DC21W</strain>
    </source>
</reference>
<evidence type="ECO:0000313" key="2">
    <source>
        <dbReference type="Proteomes" id="UP001219956"/>
    </source>
</evidence>
<proteinExistence type="predicted"/>
<dbReference type="RefSeq" id="WP_272751654.1">
    <property type="nucleotide sequence ID" value="NZ_JAQQLF010000009.1"/>
</dbReference>
<comment type="caution">
    <text evidence="1">The sequence shown here is derived from an EMBL/GenBank/DDBJ whole genome shotgun (WGS) entry which is preliminary data.</text>
</comment>
<accession>A0ABT5IYG1</accession>
<sequence>MTVPVLFLEPDSGYRTNVEKEVAQNTVKNLITTLIKIRRLNSKISINTAGSLSQQRVSPEDTLQTILTGPNHRDEWLLLKELKAKSPLSNGLSTFLETFDIAEARTECGQISTALTWASLLETGTVSLKTGGVWDSHTVNIALTKINPDGELLKTKECINNLSEPDHVTHHNNWLKSLGFDRIPSAKKFWTDKESQFPKLRFLDQTKGHIEALATSGAPYKQALSTLEALNEDASRWDGNGQPQYSIKVADGEHDQRQSLSRFTDETVGKELDFDRHAYFTGGFPGRIHFRVDINEKKFVIAYIGFKLKA</sequence>
<organism evidence="1 2">
    <name type="scientific">Vogesella aquatica</name>
    <dbReference type="NCBI Taxonomy" id="2984206"/>
    <lineage>
        <taxon>Bacteria</taxon>
        <taxon>Pseudomonadati</taxon>
        <taxon>Pseudomonadota</taxon>
        <taxon>Betaproteobacteria</taxon>
        <taxon>Neisseriales</taxon>
        <taxon>Chromobacteriaceae</taxon>
        <taxon>Vogesella</taxon>
    </lineage>
</organism>
<gene>
    <name evidence="1" type="ORF">PQU95_08870</name>
</gene>
<dbReference type="Proteomes" id="UP001219956">
    <property type="component" value="Unassembled WGS sequence"/>
</dbReference>
<protein>
    <submittedName>
        <fullName evidence="1">Uncharacterized protein</fullName>
    </submittedName>
</protein>
<keyword evidence="2" id="KW-1185">Reference proteome</keyword>
<dbReference type="EMBL" id="JAQQLF010000009">
    <property type="protein sequence ID" value="MDC7717320.1"/>
    <property type="molecule type" value="Genomic_DNA"/>
</dbReference>
<name>A0ABT5IYG1_9NEIS</name>
<evidence type="ECO:0000313" key="1">
    <source>
        <dbReference type="EMBL" id="MDC7717320.1"/>
    </source>
</evidence>